<evidence type="ECO:0000313" key="9">
    <source>
        <dbReference type="EMBL" id="RHB37822.1"/>
    </source>
</evidence>
<sequence length="811" mass="91682">MKKGISFFLLSLLFIAPGCKDSKETVNEYNLVPLPNQMTPQQGRFELNKKVKVITAGCTPEVQNIADSLIGRLATTSGLSLERIDKEHAGNPSITFITQEGMPQEGYKLSVTPTNITITASQPNGFFYGVQTLYQLLPPAVYGKERNKRADWSIPAVEIEDAPRFAYRGMMLDVCRNFSPIEYVYKFIDMLAMHKMNTFHWHLTDDQGWRIEIKKFPKLMEIGSKRKETLIDYYFTNYPQIFDGKEVEGYYTQEQIKDVVAYAASKYITVIPEIEMPGHAIAAIASYPELSCTPDTTYDVTGTWGIFDQVYCPKEETFKFLEGVLDEVIELFPSAYIHVGGDECPKTAWKNCAHCQGLIKKLGLKDDTTPNPADGKLHTKEEKLQSYFVTRMEKYINSKGRNIIGWDEILEGGLAPNATVMSWRGVDGGMNAAKLGHNAIMTPSPYMYVDYYQEDPETAPVTIGGYVTLKMTYTYNPVADDADELVKKHIIGVQGNAWTEYMQNNDRRDYQIFPKAVAISETGWTLDQNKDWKNFCKRMAEEFERLDMLNVKACRNFFDVNVNTHVDNDTLNVILECYYPDAEIRYTTDGSEPNIKSTLYTAPFALQGNINLKAAAFKNGKMLGKIRHKPLYGNLISGKSFVVNPALGWMKGDIFGENDLFGADKTTFGLTNGKRGNNASYTPWTNFSMNEKRKEVEFIVQLDKPTQISQVVFGSLFNPAYRILPAGAATVEISADGKEYRQVAEETFTRQFPDKGRKAYTDSISFDPVEATYVKVKIQNGGTLRNGIDCRKDTPEDIIQANLYLDEIEIY</sequence>
<dbReference type="Pfam" id="PF00728">
    <property type="entry name" value="Glyco_hydro_20"/>
    <property type="match status" value="1"/>
</dbReference>
<dbReference type="RefSeq" id="WP_122200936.1">
    <property type="nucleotide sequence ID" value="NZ_CABJFV010000002.1"/>
</dbReference>
<proteinExistence type="inferred from homology"/>
<evidence type="ECO:0000256" key="1">
    <source>
        <dbReference type="ARBA" id="ARBA00001231"/>
    </source>
</evidence>
<dbReference type="Gene3D" id="2.60.120.260">
    <property type="entry name" value="Galactose-binding domain-like"/>
    <property type="match status" value="1"/>
</dbReference>
<dbReference type="SUPFAM" id="SSF55545">
    <property type="entry name" value="beta-N-acetylhexosaminidase-like domain"/>
    <property type="match status" value="1"/>
</dbReference>
<dbReference type="SUPFAM" id="SSF51445">
    <property type="entry name" value="(Trans)glycosidases"/>
    <property type="match status" value="1"/>
</dbReference>
<dbReference type="Gene3D" id="3.20.20.80">
    <property type="entry name" value="Glycosidases"/>
    <property type="match status" value="1"/>
</dbReference>
<evidence type="ECO:0000256" key="6">
    <source>
        <dbReference type="PIRSR" id="PIRSR625705-1"/>
    </source>
</evidence>
<evidence type="ECO:0000256" key="3">
    <source>
        <dbReference type="ARBA" id="ARBA00012663"/>
    </source>
</evidence>
<accession>A0A413VW61</accession>
<dbReference type="EC" id="3.2.1.52" evidence="3"/>
<evidence type="ECO:0000259" key="7">
    <source>
        <dbReference type="Pfam" id="PF00728"/>
    </source>
</evidence>
<dbReference type="GO" id="GO:0030203">
    <property type="term" value="P:glycosaminoglycan metabolic process"/>
    <property type="evidence" value="ECO:0007669"/>
    <property type="project" value="TreeGrafter"/>
</dbReference>
<dbReference type="InterPro" id="IPR029018">
    <property type="entry name" value="Hex-like_dom2"/>
</dbReference>
<evidence type="ECO:0000313" key="10">
    <source>
        <dbReference type="Proteomes" id="UP000284379"/>
    </source>
</evidence>
<evidence type="ECO:0000256" key="2">
    <source>
        <dbReference type="ARBA" id="ARBA00006285"/>
    </source>
</evidence>
<dbReference type="Gene3D" id="3.30.379.10">
    <property type="entry name" value="Chitobiase/beta-hexosaminidase domain 2-like"/>
    <property type="match status" value="1"/>
</dbReference>
<evidence type="ECO:0000256" key="5">
    <source>
        <dbReference type="ARBA" id="ARBA00023295"/>
    </source>
</evidence>
<dbReference type="Proteomes" id="UP000284379">
    <property type="component" value="Unassembled WGS sequence"/>
</dbReference>
<dbReference type="InterPro" id="IPR017853">
    <property type="entry name" value="GH"/>
</dbReference>
<evidence type="ECO:0000259" key="8">
    <source>
        <dbReference type="Pfam" id="PF02838"/>
    </source>
</evidence>
<reference evidence="9 10" key="1">
    <citation type="submission" date="2018-08" db="EMBL/GenBank/DDBJ databases">
        <title>A genome reference for cultivated species of the human gut microbiota.</title>
        <authorList>
            <person name="Zou Y."/>
            <person name="Xue W."/>
            <person name="Luo G."/>
        </authorList>
    </citation>
    <scope>NUCLEOTIDE SEQUENCE [LARGE SCALE GENOMIC DNA]</scope>
    <source>
        <strain evidence="9 10">AM40-30BH</strain>
    </source>
</reference>
<feature type="domain" description="Glycoside hydrolase family 20 catalytic" evidence="7">
    <location>
        <begin position="165"/>
        <end position="525"/>
    </location>
</feature>
<dbReference type="EMBL" id="QSGO01000002">
    <property type="protein sequence ID" value="RHB37822.1"/>
    <property type="molecule type" value="Genomic_DNA"/>
</dbReference>
<comment type="caution">
    <text evidence="9">The sequence shown here is derived from an EMBL/GenBank/DDBJ whole genome shotgun (WGS) entry which is preliminary data.</text>
</comment>
<gene>
    <name evidence="9" type="ORF">DW888_04460</name>
</gene>
<dbReference type="InterPro" id="IPR026876">
    <property type="entry name" value="Fn3_assoc_repeat"/>
</dbReference>
<dbReference type="InterPro" id="IPR015882">
    <property type="entry name" value="HEX_bac_N"/>
</dbReference>
<dbReference type="GO" id="GO:0005975">
    <property type="term" value="P:carbohydrate metabolic process"/>
    <property type="evidence" value="ECO:0007669"/>
    <property type="project" value="InterPro"/>
</dbReference>
<dbReference type="AlphaFoldDB" id="A0A413VW61"/>
<dbReference type="PANTHER" id="PTHR22600:SF57">
    <property type="entry name" value="BETA-N-ACETYLHEXOSAMINIDASE"/>
    <property type="match status" value="1"/>
</dbReference>
<dbReference type="Pfam" id="PF13287">
    <property type="entry name" value="Fn3_assoc"/>
    <property type="match status" value="1"/>
</dbReference>
<dbReference type="GeneID" id="69501034"/>
<dbReference type="CDD" id="cd06563">
    <property type="entry name" value="GH20_chitobiase-like"/>
    <property type="match status" value="1"/>
</dbReference>
<comment type="similarity">
    <text evidence="2">Belongs to the glycosyl hydrolase 20 family.</text>
</comment>
<dbReference type="GO" id="GO:0016020">
    <property type="term" value="C:membrane"/>
    <property type="evidence" value="ECO:0007669"/>
    <property type="project" value="TreeGrafter"/>
</dbReference>
<dbReference type="PRINTS" id="PR00738">
    <property type="entry name" value="GLHYDRLASE20"/>
</dbReference>
<comment type="catalytic activity">
    <reaction evidence="1">
        <text>Hydrolysis of terminal non-reducing N-acetyl-D-hexosamine residues in N-acetyl-beta-D-hexosaminides.</text>
        <dbReference type="EC" id="3.2.1.52"/>
    </reaction>
</comment>
<feature type="domain" description="Beta-hexosaminidase bacterial type N-terminal" evidence="8">
    <location>
        <begin position="29"/>
        <end position="162"/>
    </location>
</feature>
<dbReference type="InterPro" id="IPR015883">
    <property type="entry name" value="Glyco_hydro_20_cat"/>
</dbReference>
<feature type="active site" description="Proton donor" evidence="6">
    <location>
        <position position="343"/>
    </location>
</feature>
<dbReference type="GO" id="GO:0004563">
    <property type="term" value="F:beta-N-acetylhexosaminidase activity"/>
    <property type="evidence" value="ECO:0007669"/>
    <property type="project" value="UniProtKB-EC"/>
</dbReference>
<protein>
    <recommendedName>
        <fullName evidence="3">beta-N-acetylhexosaminidase</fullName>
        <ecNumber evidence="3">3.2.1.52</ecNumber>
    </recommendedName>
</protein>
<dbReference type="PANTHER" id="PTHR22600">
    <property type="entry name" value="BETA-HEXOSAMINIDASE"/>
    <property type="match status" value="1"/>
</dbReference>
<dbReference type="InterPro" id="IPR025705">
    <property type="entry name" value="Beta_hexosaminidase_sua/sub"/>
</dbReference>
<organism evidence="9 10">
    <name type="scientific">Bacteroides nordii</name>
    <dbReference type="NCBI Taxonomy" id="291645"/>
    <lineage>
        <taxon>Bacteria</taxon>
        <taxon>Pseudomonadati</taxon>
        <taxon>Bacteroidota</taxon>
        <taxon>Bacteroidia</taxon>
        <taxon>Bacteroidales</taxon>
        <taxon>Bacteroidaceae</taxon>
        <taxon>Bacteroides</taxon>
    </lineage>
</organism>
<keyword evidence="5" id="KW-0326">Glycosidase</keyword>
<evidence type="ECO:0000256" key="4">
    <source>
        <dbReference type="ARBA" id="ARBA00022801"/>
    </source>
</evidence>
<dbReference type="Pfam" id="PF02838">
    <property type="entry name" value="Glyco_hydro_20b"/>
    <property type="match status" value="1"/>
</dbReference>
<keyword evidence="4" id="KW-0378">Hydrolase</keyword>
<name>A0A413VW61_9BACE</name>